<evidence type="ECO:0000256" key="1">
    <source>
        <dbReference type="SAM" id="Phobius"/>
    </source>
</evidence>
<feature type="transmembrane region" description="Helical" evidence="1">
    <location>
        <begin position="113"/>
        <end position="135"/>
    </location>
</feature>
<feature type="transmembrane region" description="Helical" evidence="1">
    <location>
        <begin position="261"/>
        <end position="281"/>
    </location>
</feature>
<gene>
    <name evidence="2" type="ORF">IAC47_01545</name>
</gene>
<reference evidence="2" key="2">
    <citation type="submission" date="2021-04" db="EMBL/GenBank/DDBJ databases">
        <authorList>
            <person name="Gilroy R."/>
        </authorList>
    </citation>
    <scope>NUCLEOTIDE SEQUENCE</scope>
    <source>
        <strain evidence="2">Gambia16-930</strain>
    </source>
</reference>
<evidence type="ECO:0000313" key="2">
    <source>
        <dbReference type="EMBL" id="HIW86947.1"/>
    </source>
</evidence>
<accession>A0A9D1RHX1</accession>
<proteinExistence type="predicted"/>
<feature type="transmembrane region" description="Helical" evidence="1">
    <location>
        <begin position="21"/>
        <end position="45"/>
    </location>
</feature>
<organism evidence="2 3">
    <name type="scientific">Candidatus Onthomorpha intestinigallinarum</name>
    <dbReference type="NCBI Taxonomy" id="2840880"/>
    <lineage>
        <taxon>Bacteria</taxon>
        <taxon>Pseudomonadati</taxon>
        <taxon>Bacteroidota</taxon>
        <taxon>Bacteroidia</taxon>
        <taxon>Bacteroidales</taxon>
        <taxon>Candidatus Onthomorpha</taxon>
    </lineage>
</organism>
<evidence type="ECO:0000313" key="3">
    <source>
        <dbReference type="Proteomes" id="UP000824267"/>
    </source>
</evidence>
<keyword evidence="1" id="KW-0812">Transmembrane</keyword>
<feature type="transmembrane region" description="Helical" evidence="1">
    <location>
        <begin position="155"/>
        <end position="178"/>
    </location>
</feature>
<feature type="transmembrane region" description="Helical" evidence="1">
    <location>
        <begin position="78"/>
        <end position="101"/>
    </location>
</feature>
<keyword evidence="1" id="KW-1133">Transmembrane helix</keyword>
<keyword evidence="1" id="KW-0472">Membrane</keyword>
<feature type="transmembrane region" description="Helical" evidence="1">
    <location>
        <begin position="222"/>
        <end position="240"/>
    </location>
</feature>
<sequence>MEKLNRIRLDLLQNRNAIINNTVLFVLSYLFVFYLLQITTIVPAFTRGVSIIIYTSCMDFETRTSSVSADIWKSVDNVVSIFGTSIIFIVILMLVSLLLLKKWETDKIQIKRLLFWIVVCAFSRLCVQFICGHMFNLWSFNLVTDFLGITFPSKILKILFVLFVFLLLILGFYGVSFLVKYVIDPYSGNFKEQLRTNFMYPSVLGIIILILFFIPYNPKFTFTEPLNALSVALGLCLLVYKTAKNRYKFVEEQQVEAEKENINSVLLVFLPIFMVAVKIFFDKGMLLAVSAYRDYFVENVILSVTMTVFSVLAIILFVIYKKRKKRKALEQEEERKSIYDSVIDYDDNSSTMSRIDMDKYKRNWDEKDDIQN</sequence>
<protein>
    <submittedName>
        <fullName evidence="2">Uncharacterized protein</fullName>
    </submittedName>
</protein>
<comment type="caution">
    <text evidence="2">The sequence shown here is derived from an EMBL/GenBank/DDBJ whole genome shotgun (WGS) entry which is preliminary data.</text>
</comment>
<dbReference type="AlphaFoldDB" id="A0A9D1RHX1"/>
<feature type="transmembrane region" description="Helical" evidence="1">
    <location>
        <begin position="301"/>
        <end position="320"/>
    </location>
</feature>
<dbReference type="Proteomes" id="UP000824267">
    <property type="component" value="Unassembled WGS sequence"/>
</dbReference>
<feature type="transmembrane region" description="Helical" evidence="1">
    <location>
        <begin position="198"/>
        <end position="216"/>
    </location>
</feature>
<dbReference type="EMBL" id="DXGG01000057">
    <property type="protein sequence ID" value="HIW86947.1"/>
    <property type="molecule type" value="Genomic_DNA"/>
</dbReference>
<name>A0A9D1RHX1_9BACT</name>
<reference evidence="2" key="1">
    <citation type="journal article" date="2021" name="PeerJ">
        <title>Extensive microbial diversity within the chicken gut microbiome revealed by metagenomics and culture.</title>
        <authorList>
            <person name="Gilroy R."/>
            <person name="Ravi A."/>
            <person name="Getino M."/>
            <person name="Pursley I."/>
            <person name="Horton D.L."/>
            <person name="Alikhan N.F."/>
            <person name="Baker D."/>
            <person name="Gharbi K."/>
            <person name="Hall N."/>
            <person name="Watson M."/>
            <person name="Adriaenssens E.M."/>
            <person name="Foster-Nyarko E."/>
            <person name="Jarju S."/>
            <person name="Secka A."/>
            <person name="Antonio M."/>
            <person name="Oren A."/>
            <person name="Chaudhuri R.R."/>
            <person name="La Ragione R."/>
            <person name="Hildebrand F."/>
            <person name="Pallen M.J."/>
        </authorList>
    </citation>
    <scope>NUCLEOTIDE SEQUENCE</scope>
    <source>
        <strain evidence="2">Gambia16-930</strain>
    </source>
</reference>